<accession>A0A4Q0V9S4</accession>
<dbReference type="EMBL" id="QMAP01000018">
    <property type="protein sequence ID" value="RXI44399.1"/>
    <property type="molecule type" value="Genomic_DNA"/>
</dbReference>
<keyword evidence="1" id="KW-0472">Membrane</keyword>
<organism evidence="2 3">
    <name type="scientific">Clostridium tetani</name>
    <dbReference type="NCBI Taxonomy" id="1513"/>
    <lineage>
        <taxon>Bacteria</taxon>
        <taxon>Bacillati</taxon>
        <taxon>Bacillota</taxon>
        <taxon>Clostridia</taxon>
        <taxon>Eubacteriales</taxon>
        <taxon>Clostridiaceae</taxon>
        <taxon>Clostridium</taxon>
    </lineage>
</organism>
<protein>
    <submittedName>
        <fullName evidence="2">DUF1576 domain-containing protein</fullName>
    </submittedName>
</protein>
<feature type="transmembrane region" description="Helical" evidence="1">
    <location>
        <begin position="185"/>
        <end position="203"/>
    </location>
</feature>
<dbReference type="InterPro" id="IPR011470">
    <property type="entry name" value="DUF1576"/>
</dbReference>
<reference evidence="2 3" key="1">
    <citation type="submission" date="2018-06" db="EMBL/GenBank/DDBJ databases">
        <title>Genome conservation of Clostridium tetani.</title>
        <authorList>
            <person name="Bruggemann H."/>
            <person name="Popoff M.R."/>
        </authorList>
    </citation>
    <scope>NUCLEOTIDE SEQUENCE [LARGE SCALE GENOMIC DNA]</scope>
    <source>
        <strain evidence="2 3">2017.061</strain>
    </source>
</reference>
<evidence type="ECO:0000313" key="3">
    <source>
        <dbReference type="Proteomes" id="UP000290921"/>
    </source>
</evidence>
<gene>
    <name evidence="2" type="ORF">DP130_13260</name>
</gene>
<feature type="transmembrane region" description="Helical" evidence="1">
    <location>
        <begin position="223"/>
        <end position="245"/>
    </location>
</feature>
<feature type="transmembrane region" description="Helical" evidence="1">
    <location>
        <begin position="53"/>
        <end position="73"/>
    </location>
</feature>
<comment type="caution">
    <text evidence="2">The sequence shown here is derived from an EMBL/GenBank/DDBJ whole genome shotgun (WGS) entry which is preliminary data.</text>
</comment>
<feature type="transmembrane region" description="Helical" evidence="1">
    <location>
        <begin position="358"/>
        <end position="379"/>
    </location>
</feature>
<feature type="transmembrane region" description="Helical" evidence="1">
    <location>
        <begin position="265"/>
        <end position="288"/>
    </location>
</feature>
<feature type="transmembrane region" description="Helical" evidence="1">
    <location>
        <begin position="295"/>
        <end position="313"/>
    </location>
</feature>
<evidence type="ECO:0000256" key="1">
    <source>
        <dbReference type="SAM" id="Phobius"/>
    </source>
</evidence>
<feature type="transmembrane region" description="Helical" evidence="1">
    <location>
        <begin position="153"/>
        <end position="173"/>
    </location>
</feature>
<feature type="transmembrane region" description="Helical" evidence="1">
    <location>
        <begin position="85"/>
        <end position="103"/>
    </location>
</feature>
<feature type="transmembrane region" description="Helical" evidence="1">
    <location>
        <begin position="391"/>
        <end position="408"/>
    </location>
</feature>
<name>A0A4Q0V9S4_CLOTA</name>
<feature type="transmembrane region" description="Helical" evidence="1">
    <location>
        <begin position="319"/>
        <end position="337"/>
    </location>
</feature>
<dbReference type="Proteomes" id="UP000290921">
    <property type="component" value="Unassembled WGS sequence"/>
</dbReference>
<sequence>MKNSLIYNYRILLLYFACFIIFAFTIDTPISIFTGLKNIILQPDILITDYLEISGIGASFVNSATLCIIYILILIRLKVKLSGSIVAGLFTVCGFSLFGKNLLNVWPLFLGTWLYSKYQKEPFSKYILVALFGSTLSPAVSQLSFSGHFETSTGLIIGISLGIFMGFILPPISSYCLKMHEGFNLYNSGFAAGLVGTFIMSILRSFGINFEQRLLWSTKYTTVLLIFLSILFLSMILVGFCLNDFSFKNLDKIYKHSGKPNSDYYLIYGEGSSFINMGILGLIFMVYILIVDGPLNGPIIAGIFTIVGFGAFGKHFKNTIPIVLGTVIAGILNIWSINSPSMLLATLFSTTLAPISGYFGPIYGVIAGFLHTCIVMNIGHLHAGLNLYNNGFSGGFVAIILIPIITNLKKVDTQNELQL</sequence>
<dbReference type="Pfam" id="PF07613">
    <property type="entry name" value="DUF1576"/>
    <property type="match status" value="2"/>
</dbReference>
<feature type="transmembrane region" description="Helical" evidence="1">
    <location>
        <begin position="12"/>
        <end position="33"/>
    </location>
</feature>
<keyword evidence="1" id="KW-1133">Transmembrane helix</keyword>
<evidence type="ECO:0000313" key="2">
    <source>
        <dbReference type="EMBL" id="RXI44399.1"/>
    </source>
</evidence>
<dbReference type="RefSeq" id="WP_129030995.1">
    <property type="nucleotide sequence ID" value="NZ_AP026811.1"/>
</dbReference>
<proteinExistence type="predicted"/>
<keyword evidence="1" id="KW-0812">Transmembrane</keyword>
<dbReference type="AlphaFoldDB" id="A0A4Q0V9S4"/>